<gene>
    <name evidence="2" type="ORF">QWZ10_19465</name>
</gene>
<name>A0ABT8DAJ7_9RHOB</name>
<organism evidence="2 3">
    <name type="scientific">Paracoccus cavernae</name>
    <dbReference type="NCBI Taxonomy" id="1571207"/>
    <lineage>
        <taxon>Bacteria</taxon>
        <taxon>Pseudomonadati</taxon>
        <taxon>Pseudomonadota</taxon>
        <taxon>Alphaproteobacteria</taxon>
        <taxon>Rhodobacterales</taxon>
        <taxon>Paracoccaceae</taxon>
        <taxon>Paracoccus</taxon>
    </lineage>
</organism>
<dbReference type="PROSITE" id="PS51459">
    <property type="entry name" value="FIDO"/>
    <property type="match status" value="1"/>
</dbReference>
<evidence type="ECO:0000313" key="2">
    <source>
        <dbReference type="EMBL" id="MDN3713366.1"/>
    </source>
</evidence>
<sequence>MILYDLSNSEAHPAYQALAISNGDRQFSFLQSVVSAAIQTQQGFLSQAIMKSLNYHAIACLHTNAGEYRPCPVHVAYPDPSQNYVAPEHYRVTALMDHFINHTNALWGGTDPIVLAAYVLWRLCAIHPFINGNGRTARAAAYFTICVKTGGWLPGTENMTTLMKNHPNYNSSLKHADASAQLGQLDLNPVARMIEDCVRQQLSSAPAPNMDGEDNPSPPQ</sequence>
<dbReference type="Gene3D" id="1.10.3290.10">
    <property type="entry name" value="Fido-like domain"/>
    <property type="match status" value="1"/>
</dbReference>
<dbReference type="InterPro" id="IPR040198">
    <property type="entry name" value="Fido_containing"/>
</dbReference>
<comment type="caution">
    <text evidence="2">The sequence shown here is derived from an EMBL/GenBank/DDBJ whole genome shotgun (WGS) entry which is preliminary data.</text>
</comment>
<evidence type="ECO:0000313" key="3">
    <source>
        <dbReference type="Proteomes" id="UP001243846"/>
    </source>
</evidence>
<evidence type="ECO:0000259" key="1">
    <source>
        <dbReference type="PROSITE" id="PS51459"/>
    </source>
</evidence>
<dbReference type="Proteomes" id="UP001243846">
    <property type="component" value="Unassembled WGS sequence"/>
</dbReference>
<dbReference type="PANTHER" id="PTHR13504:SF38">
    <property type="entry name" value="FIDO DOMAIN-CONTAINING PROTEIN"/>
    <property type="match status" value="1"/>
</dbReference>
<proteinExistence type="predicted"/>
<feature type="domain" description="Fido" evidence="1">
    <location>
        <begin position="45"/>
        <end position="196"/>
    </location>
</feature>
<dbReference type="PANTHER" id="PTHR13504">
    <property type="entry name" value="FIDO DOMAIN-CONTAINING PROTEIN DDB_G0283145"/>
    <property type="match status" value="1"/>
</dbReference>
<dbReference type="EMBL" id="JAUFRC010000001">
    <property type="protein sequence ID" value="MDN3713366.1"/>
    <property type="molecule type" value="Genomic_DNA"/>
</dbReference>
<dbReference type="SUPFAM" id="SSF140931">
    <property type="entry name" value="Fic-like"/>
    <property type="match status" value="1"/>
</dbReference>
<dbReference type="Pfam" id="PF02661">
    <property type="entry name" value="Fic"/>
    <property type="match status" value="1"/>
</dbReference>
<dbReference type="RefSeq" id="WP_377686180.1">
    <property type="nucleotide sequence ID" value="NZ_JBHMDZ010000014.1"/>
</dbReference>
<dbReference type="InterPro" id="IPR003812">
    <property type="entry name" value="Fido"/>
</dbReference>
<reference evidence="3" key="1">
    <citation type="journal article" date="2019" name="Int. J. Syst. Evol. Microbiol.">
        <title>The Global Catalogue of Microorganisms (GCM) 10K type strain sequencing project: providing services to taxonomists for standard genome sequencing and annotation.</title>
        <authorList>
            <consortium name="The Broad Institute Genomics Platform"/>
            <consortium name="The Broad Institute Genome Sequencing Center for Infectious Disease"/>
            <person name="Wu L."/>
            <person name="Ma J."/>
        </authorList>
    </citation>
    <scope>NUCLEOTIDE SEQUENCE [LARGE SCALE GENOMIC DNA]</scope>
    <source>
        <strain evidence="3">CECT 8482</strain>
    </source>
</reference>
<dbReference type="InterPro" id="IPR036597">
    <property type="entry name" value="Fido-like_dom_sf"/>
</dbReference>
<keyword evidence="3" id="KW-1185">Reference proteome</keyword>
<accession>A0ABT8DAJ7</accession>
<protein>
    <submittedName>
        <fullName evidence="2">Fic family protein</fullName>
    </submittedName>
</protein>